<dbReference type="AlphaFoldDB" id="A0A2Z2KU94"/>
<accession>A0A2Z2KU94</accession>
<keyword evidence="4" id="KW-1185">Reference proteome</keyword>
<dbReference type="RefSeq" id="WP_087919593.1">
    <property type="nucleotide sequence ID" value="NZ_CP021780.1"/>
</dbReference>
<keyword evidence="2" id="KW-0812">Transmembrane</keyword>
<dbReference type="Proteomes" id="UP000249890">
    <property type="component" value="Chromosome"/>
</dbReference>
<evidence type="ECO:0000313" key="3">
    <source>
        <dbReference type="EMBL" id="ASA25632.1"/>
    </source>
</evidence>
<evidence type="ECO:0000256" key="2">
    <source>
        <dbReference type="SAM" id="Phobius"/>
    </source>
</evidence>
<keyword evidence="2" id="KW-0472">Membrane</keyword>
<protein>
    <submittedName>
        <fullName evidence="3">Uncharacterized protein</fullName>
    </submittedName>
</protein>
<evidence type="ECO:0000313" key="4">
    <source>
        <dbReference type="Proteomes" id="UP000249890"/>
    </source>
</evidence>
<organism evidence="3 4">
    <name type="scientific">Paenibacillus donghaensis</name>
    <dbReference type="NCBI Taxonomy" id="414771"/>
    <lineage>
        <taxon>Bacteria</taxon>
        <taxon>Bacillati</taxon>
        <taxon>Bacillota</taxon>
        <taxon>Bacilli</taxon>
        <taxon>Bacillales</taxon>
        <taxon>Paenibacillaceae</taxon>
        <taxon>Paenibacillus</taxon>
    </lineage>
</organism>
<proteinExistence type="predicted"/>
<dbReference type="KEGG" id="pdh:B9T62_35805"/>
<dbReference type="EMBL" id="CP021780">
    <property type="protein sequence ID" value="ASA25632.1"/>
    <property type="molecule type" value="Genomic_DNA"/>
</dbReference>
<gene>
    <name evidence="3" type="ORF">B9T62_35805</name>
</gene>
<feature type="transmembrane region" description="Helical" evidence="2">
    <location>
        <begin position="227"/>
        <end position="255"/>
    </location>
</feature>
<keyword evidence="2" id="KW-1133">Transmembrane helix</keyword>
<feature type="region of interest" description="Disordered" evidence="1">
    <location>
        <begin position="1"/>
        <end position="26"/>
    </location>
</feature>
<sequence>MMIKPTQQQEAEKSITGKKTPYKKLSDSPRLSFSLITDSTSCDIGLGFSIPKEQFIDNITFEVEAEDEPEILSGILFLDHEPTQPTIPEVSLNNFLSSVDSIEEEMEETNSSVEDSKTRIKRIYSEFKEILKPGEQPSIAAVNNFSPETNVVDVVNIVNNEAVLPYNIDLLMEQYEDANKLVKEKIVEVEANKKSVADRIGITVKWLADTFIVIPVKSIFRTVHNGILNIVSFLGSLLKILIITVMVSTIVYVLIANVHPGSSPHLLAKQSYDTVKELIVTVIADATAYFDNKEY</sequence>
<reference evidence="3 4" key="1">
    <citation type="submission" date="2017-06" db="EMBL/GenBank/DDBJ databases">
        <title>Complete genome sequence of Paenibacillus donghaensis KCTC 13049T isolated from East Sea sediment, South Korea.</title>
        <authorList>
            <person name="Jung B.K."/>
            <person name="Hong S.-J."/>
            <person name="Shin J.-H."/>
        </authorList>
    </citation>
    <scope>NUCLEOTIDE SEQUENCE [LARGE SCALE GENOMIC DNA]</scope>
    <source>
        <strain evidence="3 4">KCTC 13049</strain>
    </source>
</reference>
<name>A0A2Z2KU94_9BACL</name>
<evidence type="ECO:0000256" key="1">
    <source>
        <dbReference type="SAM" id="MobiDB-lite"/>
    </source>
</evidence>
<dbReference type="OrthoDB" id="2623472at2"/>